<proteinExistence type="predicted"/>
<dbReference type="PANTHER" id="PTHR43574">
    <property type="entry name" value="EPIMERASE-RELATED"/>
    <property type="match status" value="1"/>
</dbReference>
<reference evidence="3" key="1">
    <citation type="journal article" date="2019" name="Int. J. Syst. Evol. Microbiol.">
        <title>The Global Catalogue of Microorganisms (GCM) 10K type strain sequencing project: providing services to taxonomists for standard genome sequencing and annotation.</title>
        <authorList>
            <consortium name="The Broad Institute Genomics Platform"/>
            <consortium name="The Broad Institute Genome Sequencing Center for Infectious Disease"/>
            <person name="Wu L."/>
            <person name="Ma J."/>
        </authorList>
    </citation>
    <scope>NUCLEOTIDE SEQUENCE [LARGE SCALE GENOMIC DNA]</scope>
    <source>
        <strain evidence="3">CECT 7131</strain>
    </source>
</reference>
<evidence type="ECO:0000313" key="3">
    <source>
        <dbReference type="Proteomes" id="UP001529369"/>
    </source>
</evidence>
<dbReference type="RefSeq" id="WP_290317822.1">
    <property type="nucleotide sequence ID" value="NZ_JAUFPN010000153.1"/>
</dbReference>
<keyword evidence="1" id="KW-0520">NAD</keyword>
<gene>
    <name evidence="2" type="ORF">QWZ14_16390</name>
</gene>
<name>A0ABT8A8C2_9PROT</name>
<comment type="caution">
    <text evidence="2">The sequence shown here is derived from an EMBL/GenBank/DDBJ whole genome shotgun (WGS) entry which is preliminary data.</text>
</comment>
<organism evidence="2 3">
    <name type="scientific">Paeniroseomonas aquatica</name>
    <dbReference type="NCBI Taxonomy" id="373043"/>
    <lineage>
        <taxon>Bacteria</taxon>
        <taxon>Pseudomonadati</taxon>
        <taxon>Pseudomonadota</taxon>
        <taxon>Alphaproteobacteria</taxon>
        <taxon>Acetobacterales</taxon>
        <taxon>Acetobacteraceae</taxon>
        <taxon>Paeniroseomonas</taxon>
    </lineage>
</organism>
<sequence length="312" mass="31879">MTHPPAIPPTVPPAPAPPGHLLIAGLGYSGSAVAREALAAGWQVTGTFRDPSRGAAPPGVGVIAFAAAGPAFATATHLLVTAAPGEAGDPVLAAHATAIAAAPALRWVGYLSTTGVYGDRGGGWVDEATPPAPGQDRSRRRLEAEQAWGALAARLAVDIFRVGGIYGPGRSAFDELRAGTARRTVKPGHAFSRIHRDDIALAVGAAIGQALPPGRRILNLVDDEVAESAEVVAEAARLLGVAPPPAIPYEQAAAGMSPMARSFWAENRKVANAATKSALGIRWRHPGYRAGLAAILAAEQGGAEQLADHPPQ</sequence>
<dbReference type="Gene3D" id="3.40.50.720">
    <property type="entry name" value="NAD(P)-binding Rossmann-like Domain"/>
    <property type="match status" value="1"/>
</dbReference>
<evidence type="ECO:0000256" key="1">
    <source>
        <dbReference type="ARBA" id="ARBA00023027"/>
    </source>
</evidence>
<keyword evidence="3" id="KW-1185">Reference proteome</keyword>
<dbReference type="CDD" id="cd05266">
    <property type="entry name" value="SDR_a4"/>
    <property type="match status" value="1"/>
</dbReference>
<keyword evidence="2" id="KW-0560">Oxidoreductase</keyword>
<dbReference type="Proteomes" id="UP001529369">
    <property type="component" value="Unassembled WGS sequence"/>
</dbReference>
<protein>
    <submittedName>
        <fullName evidence="2">SDR family oxidoreductase</fullName>
        <ecNumber evidence="2">1.1.1.290</ecNumber>
    </submittedName>
</protein>
<dbReference type="EMBL" id="JAUFPN010000153">
    <property type="protein sequence ID" value="MDN3565950.1"/>
    <property type="molecule type" value="Genomic_DNA"/>
</dbReference>
<dbReference type="SUPFAM" id="SSF51735">
    <property type="entry name" value="NAD(P)-binding Rossmann-fold domains"/>
    <property type="match status" value="1"/>
</dbReference>
<accession>A0ABT8A8C2</accession>
<dbReference type="GO" id="GO:0033711">
    <property type="term" value="F:4-phosphoerythronate dehydrogenase activity"/>
    <property type="evidence" value="ECO:0007669"/>
    <property type="project" value="UniProtKB-EC"/>
</dbReference>
<dbReference type="EC" id="1.1.1.290" evidence="2"/>
<dbReference type="InterPro" id="IPR036291">
    <property type="entry name" value="NAD(P)-bd_dom_sf"/>
</dbReference>
<evidence type="ECO:0000313" key="2">
    <source>
        <dbReference type="EMBL" id="MDN3565950.1"/>
    </source>
</evidence>